<proteinExistence type="predicted"/>
<evidence type="ECO:0000313" key="2">
    <source>
        <dbReference type="Proteomes" id="UP001309876"/>
    </source>
</evidence>
<organism evidence="1 2">
    <name type="scientific">Lithohypha guttulata</name>
    <dbReference type="NCBI Taxonomy" id="1690604"/>
    <lineage>
        <taxon>Eukaryota</taxon>
        <taxon>Fungi</taxon>
        <taxon>Dikarya</taxon>
        <taxon>Ascomycota</taxon>
        <taxon>Pezizomycotina</taxon>
        <taxon>Eurotiomycetes</taxon>
        <taxon>Chaetothyriomycetidae</taxon>
        <taxon>Chaetothyriales</taxon>
        <taxon>Trichomeriaceae</taxon>
        <taxon>Lithohypha</taxon>
    </lineage>
</organism>
<sequence>MHRISENYYTDFCGELLGDILETMPQCGYVELDGNSGVDVNGPLVRKLREEVKEAERELRWGGKAGWAHLYDKPEVSRRVVENVMFEDRVAKIVDEEII</sequence>
<keyword evidence="2" id="KW-1185">Reference proteome</keyword>
<protein>
    <submittedName>
        <fullName evidence="1">Uncharacterized protein</fullName>
    </submittedName>
</protein>
<dbReference type="EMBL" id="JAVRRJ010000004">
    <property type="protein sequence ID" value="KAK5085204.1"/>
    <property type="molecule type" value="Genomic_DNA"/>
</dbReference>
<dbReference type="AlphaFoldDB" id="A0AAN7SZC3"/>
<gene>
    <name evidence="1" type="ORF">LTR05_004484</name>
</gene>
<comment type="caution">
    <text evidence="1">The sequence shown here is derived from an EMBL/GenBank/DDBJ whole genome shotgun (WGS) entry which is preliminary data.</text>
</comment>
<name>A0AAN7SZC3_9EURO</name>
<dbReference type="Proteomes" id="UP001309876">
    <property type="component" value="Unassembled WGS sequence"/>
</dbReference>
<accession>A0AAN7SZC3</accession>
<reference evidence="1 2" key="1">
    <citation type="submission" date="2023-08" db="EMBL/GenBank/DDBJ databases">
        <title>Black Yeasts Isolated from many extreme environments.</title>
        <authorList>
            <person name="Coleine C."/>
            <person name="Stajich J.E."/>
            <person name="Selbmann L."/>
        </authorList>
    </citation>
    <scope>NUCLEOTIDE SEQUENCE [LARGE SCALE GENOMIC DNA]</scope>
    <source>
        <strain evidence="1 2">CCFEE 5910</strain>
    </source>
</reference>
<evidence type="ECO:0000313" key="1">
    <source>
        <dbReference type="EMBL" id="KAK5085204.1"/>
    </source>
</evidence>